<reference evidence="1 2" key="2">
    <citation type="journal article" date="2011" name="Appl. Environ. Microbiol.">
        <title>Diversity and plasticity of the intracellular plant pathogen and insect symbiont, 'Candidatus Liberibacter asiaticus', revealed by hyper variable prophage genes with intragenic tandem repeats.</title>
        <authorList>
            <person name="Zhou L."/>
            <person name="Powell C.A."/>
            <person name="Hoffman M.T."/>
            <person name="Li W."/>
            <person name="Fan G."/>
            <person name="Liu B."/>
            <person name="Lin H."/>
            <person name="Duan Y."/>
        </authorList>
    </citation>
    <scope>NUCLEOTIDE SEQUENCE [LARGE SCALE GENOMIC DNA]</scope>
    <source>
        <strain evidence="2">psy62</strain>
    </source>
</reference>
<dbReference type="Proteomes" id="UP000002744">
    <property type="component" value="Chromosome"/>
</dbReference>
<dbReference type="RefSeq" id="WP_015824915.1">
    <property type="nucleotide sequence ID" value="NC_012985.3"/>
</dbReference>
<evidence type="ECO:0008006" key="3">
    <source>
        <dbReference type="Google" id="ProtNLM"/>
    </source>
</evidence>
<proteinExistence type="predicted"/>
<reference evidence="1 2" key="1">
    <citation type="journal article" date="2009" name="Mol. Plant Microbe Interact.">
        <title>Complete genome sequence of citrus huanglongbing bacterium, 'Candidatus Liberibacter asiaticus' obtained through metagenomics.</title>
        <authorList>
            <person name="Duan Y."/>
            <person name="Zhou L."/>
            <person name="Hall D.G."/>
            <person name="Li W."/>
            <person name="Doddapaneni H."/>
            <person name="Lin H."/>
            <person name="Liu L."/>
            <person name="Vahling C.M."/>
            <person name="Gabriel D.W."/>
            <person name="Williams K.P."/>
            <person name="Dickerman A."/>
            <person name="Sun Y."/>
            <person name="Gottwald T."/>
        </authorList>
    </citation>
    <scope>NUCLEOTIDE SEQUENCE [LARGE SCALE GENOMIC DNA]</scope>
    <source>
        <strain evidence="2">psy62</strain>
    </source>
</reference>
<dbReference type="EMBL" id="CP001677">
    <property type="protein sequence ID" value="ACT57028.1"/>
    <property type="molecule type" value="Genomic_DNA"/>
</dbReference>
<dbReference type="KEGG" id="las:CLIBASIA_02210"/>
<evidence type="ECO:0000313" key="2">
    <source>
        <dbReference type="Proteomes" id="UP000002744"/>
    </source>
</evidence>
<gene>
    <name evidence="1" type="ordered locus">CLIBASIA_02210</name>
</gene>
<protein>
    <recommendedName>
        <fullName evidence="3">Bro-N domain-containing protein</fullName>
    </recommendedName>
</protein>
<dbReference type="HOGENOM" id="CLU_3326070_0_0_5"/>
<sequence length="41" mass="4688">MSDMIPFNLEHNPIRIVVDEDGNYWFMVKDVAGGLDFTSIT</sequence>
<dbReference type="GeneID" id="93077467"/>
<accession>C6XF76</accession>
<organism evidence="1 2">
    <name type="scientific">Liberibacter asiaticus (strain psy62)</name>
    <dbReference type="NCBI Taxonomy" id="537021"/>
    <lineage>
        <taxon>Bacteria</taxon>
        <taxon>Pseudomonadati</taxon>
        <taxon>Pseudomonadota</taxon>
        <taxon>Alphaproteobacteria</taxon>
        <taxon>Hyphomicrobiales</taxon>
        <taxon>Rhizobiaceae</taxon>
        <taxon>Liberibacter</taxon>
    </lineage>
</organism>
<dbReference type="AlphaFoldDB" id="C6XF76"/>
<name>C6XF76_LIBAP</name>
<evidence type="ECO:0000313" key="1">
    <source>
        <dbReference type="EMBL" id="ACT57028.1"/>
    </source>
</evidence>